<dbReference type="InterPro" id="IPR015424">
    <property type="entry name" value="PyrdxlP-dep_Trfase"/>
</dbReference>
<dbReference type="EMBL" id="HE978320">
    <property type="protein sequence ID" value="CCK71112.1"/>
    <property type="molecule type" value="Genomic_DNA"/>
</dbReference>
<dbReference type="GeneID" id="34526836"/>
<dbReference type="InterPro" id="IPR004839">
    <property type="entry name" value="Aminotransferase_I/II_large"/>
</dbReference>
<keyword evidence="5" id="KW-1185">Reference proteome</keyword>
<dbReference type="STRING" id="1071383.J7S0R3"/>
<proteinExistence type="inferred from homology"/>
<dbReference type="GO" id="GO:0003824">
    <property type="term" value="F:catalytic activity"/>
    <property type="evidence" value="ECO:0007669"/>
    <property type="project" value="InterPro"/>
</dbReference>
<reference evidence="5" key="2">
    <citation type="submission" date="2012-08" db="EMBL/GenBank/DDBJ databases">
        <title>Genome sequence of Kazachstania naganishii.</title>
        <authorList>
            <person name="Gordon J.L."/>
            <person name="Armisen D."/>
            <person name="Proux-Wera E."/>
            <person name="OhEigeartaigh S.S."/>
            <person name="Byrne K.P."/>
            <person name="Wolfe K.H."/>
        </authorList>
    </citation>
    <scope>NUCLEOTIDE SEQUENCE [LARGE SCALE GENOMIC DNA]</scope>
    <source>
        <strain evidence="5">ATCC MYA-139 / BCRC 22969 / CBS 8797 / CCRC 22969 / KCTC 17520 / NBRC 10181 / NCYC 3082</strain>
    </source>
</reference>
<gene>
    <name evidence="4" type="primary">KNAG0G00550</name>
    <name evidence="4" type="ordered locus">KNAG_0G00550</name>
</gene>
<evidence type="ECO:0000313" key="4">
    <source>
        <dbReference type="EMBL" id="CCK71112.1"/>
    </source>
</evidence>
<dbReference type="InterPro" id="IPR015421">
    <property type="entry name" value="PyrdxlP-dep_Trfase_major"/>
</dbReference>
<dbReference type="OMA" id="IMAARDY"/>
<name>J7S0R3_HUIN7</name>
<dbReference type="AlphaFoldDB" id="J7S0R3"/>
<dbReference type="RefSeq" id="XP_022465358.1">
    <property type="nucleotide sequence ID" value="XM_022608910.1"/>
</dbReference>
<evidence type="ECO:0000256" key="1">
    <source>
        <dbReference type="ARBA" id="ARBA00007441"/>
    </source>
</evidence>
<dbReference type="PANTHER" id="PTHR43510:SF1">
    <property type="entry name" value="AMINOTRANSFERASE FUNCTION, HYPOTHETICAL (EUROFUNG)"/>
    <property type="match status" value="1"/>
</dbReference>
<dbReference type="Pfam" id="PF00155">
    <property type="entry name" value="Aminotran_1_2"/>
    <property type="match status" value="1"/>
</dbReference>
<dbReference type="HOGENOM" id="CLU_017584_4_4_1"/>
<dbReference type="InterPro" id="IPR015422">
    <property type="entry name" value="PyrdxlP-dep_Trfase_small"/>
</dbReference>
<sequence length="387" mass="42902">MPFQEDFAVEQFMDRYETGISYNLGETCCHSLTLAEISQLSNDKPFQLDPDMRLTYGAIKGSKDLRTLIAGLYGVQFSADNVLVTNGAIGANFLLYYTLVGKGDHVICVHPTYSQLYSVPKMFGAEVTLLELSEKDSFLPNLDTLKKAIKSNTKLIIINNPNNPLGCVISDELLTSICELCKEKNVYLHCDEVYRPIFHSLPSGVTTPRSAAQIYDNAVVSGSMSKAFSLAGIRLGWIVSKNAKLLRDAASRRDYNTISVSMVDDAVAQYALKNCDAIVKRNYELCLENLKILDKFMDGNADIFQYVCKPQAGTVCLIKVSQIEDTLSFAKFLAEEYSVLTVPGETFDFPGTLRIGYANDTKDLQEGLPLLKSAYTNWLARETVDGN</sequence>
<dbReference type="PANTHER" id="PTHR43510">
    <property type="entry name" value="AMINOTRANSFERASE FUNCTION, HYPOTHETICAL (EUROFUNG)"/>
    <property type="match status" value="1"/>
</dbReference>
<keyword evidence="2" id="KW-0663">Pyridoxal phosphate</keyword>
<organism evidence="4 5">
    <name type="scientific">Huiozyma naganishii (strain ATCC MYA-139 / BCRC 22969 / CBS 8797 / KCTC 17520 / NBRC 10181 / NCYC 3082 / Yp74L-3)</name>
    <name type="common">Yeast</name>
    <name type="synonym">Kazachstania naganishii</name>
    <dbReference type="NCBI Taxonomy" id="1071383"/>
    <lineage>
        <taxon>Eukaryota</taxon>
        <taxon>Fungi</taxon>
        <taxon>Dikarya</taxon>
        <taxon>Ascomycota</taxon>
        <taxon>Saccharomycotina</taxon>
        <taxon>Saccharomycetes</taxon>
        <taxon>Saccharomycetales</taxon>
        <taxon>Saccharomycetaceae</taxon>
        <taxon>Huiozyma</taxon>
    </lineage>
</organism>
<comment type="similarity">
    <text evidence="1">Belongs to the class-I pyridoxal-phosphate-dependent aminotransferase family.</text>
</comment>
<dbReference type="eggNOG" id="KOG0257">
    <property type="taxonomic scope" value="Eukaryota"/>
</dbReference>
<feature type="domain" description="Aminotransferase class I/classII large" evidence="3">
    <location>
        <begin position="35"/>
        <end position="364"/>
    </location>
</feature>
<dbReference type="Proteomes" id="UP000006310">
    <property type="component" value="Chromosome 7"/>
</dbReference>
<dbReference type="CDD" id="cd00609">
    <property type="entry name" value="AAT_like"/>
    <property type="match status" value="1"/>
</dbReference>
<accession>J7S0R3</accession>
<dbReference type="SUPFAM" id="SSF53383">
    <property type="entry name" value="PLP-dependent transferases"/>
    <property type="match status" value="1"/>
</dbReference>
<protein>
    <recommendedName>
        <fullName evidence="3">Aminotransferase class I/classII large domain-containing protein</fullName>
    </recommendedName>
</protein>
<dbReference type="Gene3D" id="3.40.640.10">
    <property type="entry name" value="Type I PLP-dependent aspartate aminotransferase-like (Major domain)"/>
    <property type="match status" value="1"/>
</dbReference>
<dbReference type="Gene3D" id="3.90.1150.10">
    <property type="entry name" value="Aspartate Aminotransferase, domain 1"/>
    <property type="match status" value="1"/>
</dbReference>
<evidence type="ECO:0000313" key="5">
    <source>
        <dbReference type="Proteomes" id="UP000006310"/>
    </source>
</evidence>
<dbReference type="KEGG" id="kng:KNAG_0G00550"/>
<dbReference type="PRINTS" id="PR00753">
    <property type="entry name" value="ACCSYNTHASE"/>
</dbReference>
<dbReference type="OrthoDB" id="7042322at2759"/>
<dbReference type="InterPro" id="IPR004838">
    <property type="entry name" value="NHTrfase_class1_PyrdxlP-BS"/>
</dbReference>
<dbReference type="PROSITE" id="PS00105">
    <property type="entry name" value="AA_TRANSFER_CLASS_1"/>
    <property type="match status" value="1"/>
</dbReference>
<dbReference type="GO" id="GO:0030170">
    <property type="term" value="F:pyridoxal phosphate binding"/>
    <property type="evidence" value="ECO:0007669"/>
    <property type="project" value="InterPro"/>
</dbReference>
<evidence type="ECO:0000259" key="3">
    <source>
        <dbReference type="Pfam" id="PF00155"/>
    </source>
</evidence>
<reference evidence="4 5" key="1">
    <citation type="journal article" date="2011" name="Proc. Natl. Acad. Sci. U.S.A.">
        <title>Evolutionary erosion of yeast sex chromosomes by mating-type switching accidents.</title>
        <authorList>
            <person name="Gordon J.L."/>
            <person name="Armisen D."/>
            <person name="Proux-Wera E."/>
            <person name="Oheigeartaigh S.S."/>
            <person name="Byrne K.P."/>
            <person name="Wolfe K.H."/>
        </authorList>
    </citation>
    <scope>NUCLEOTIDE SEQUENCE [LARGE SCALE GENOMIC DNA]</scope>
    <source>
        <strain evidence="5">ATCC MYA-139 / BCRC 22969 / CBS 8797 / CCRC 22969 / KCTC 17520 / NBRC 10181 / NCYC 3082</strain>
    </source>
</reference>
<evidence type="ECO:0000256" key="2">
    <source>
        <dbReference type="ARBA" id="ARBA00022898"/>
    </source>
</evidence>